<evidence type="ECO:0000313" key="1">
    <source>
        <dbReference type="EMBL" id="MVQ51318.1"/>
    </source>
</evidence>
<dbReference type="EMBL" id="WSEK01000005">
    <property type="protein sequence ID" value="MVQ51318.1"/>
    <property type="molecule type" value="Genomic_DNA"/>
</dbReference>
<protein>
    <submittedName>
        <fullName evidence="1">Uncharacterized protein</fullName>
    </submittedName>
</protein>
<sequence length="82" mass="8799">MATDQLVLEIPGWEPLSVDPTPAMKAGTQRVLQHSWCGAVVIVPSPARAHLGDCPACDRPTDGWWEQRLPVAGVSAPDRKAS</sequence>
<dbReference type="AlphaFoldDB" id="A0A6L6XW81"/>
<organism evidence="1 2">
    <name type="scientific">Nocardioides agri</name>
    <dbReference type="NCBI Taxonomy" id="2682843"/>
    <lineage>
        <taxon>Bacteria</taxon>
        <taxon>Bacillati</taxon>
        <taxon>Actinomycetota</taxon>
        <taxon>Actinomycetes</taxon>
        <taxon>Propionibacteriales</taxon>
        <taxon>Nocardioidaceae</taxon>
        <taxon>Nocardioides</taxon>
    </lineage>
</organism>
<dbReference type="Proteomes" id="UP000473525">
    <property type="component" value="Unassembled WGS sequence"/>
</dbReference>
<reference evidence="1 2" key="1">
    <citation type="submission" date="2019-12" db="EMBL/GenBank/DDBJ databases">
        <authorList>
            <person name="Huq M.A."/>
        </authorList>
    </citation>
    <scope>NUCLEOTIDE SEQUENCE [LARGE SCALE GENOMIC DNA]</scope>
    <source>
        <strain evidence="1 2">MAH-18</strain>
    </source>
</reference>
<dbReference type="RefSeq" id="WP_157346130.1">
    <property type="nucleotide sequence ID" value="NZ_WSEK01000005.1"/>
</dbReference>
<name>A0A6L6XW81_9ACTN</name>
<evidence type="ECO:0000313" key="2">
    <source>
        <dbReference type="Proteomes" id="UP000473525"/>
    </source>
</evidence>
<gene>
    <name evidence="1" type="ORF">GON03_19230</name>
</gene>
<proteinExistence type="predicted"/>
<keyword evidence="2" id="KW-1185">Reference proteome</keyword>
<accession>A0A6L6XW81</accession>
<comment type="caution">
    <text evidence="1">The sequence shown here is derived from an EMBL/GenBank/DDBJ whole genome shotgun (WGS) entry which is preliminary data.</text>
</comment>